<keyword evidence="3" id="KW-0411">Iron-sulfur</keyword>
<dbReference type="Gene3D" id="2.40.30.10">
    <property type="entry name" value="Translation factors"/>
    <property type="match status" value="1"/>
</dbReference>
<dbReference type="AlphaFoldDB" id="A0A840PL70"/>
<organism evidence="5 6">
    <name type="scientific">Thermocatellispora tengchongensis</name>
    <dbReference type="NCBI Taxonomy" id="1073253"/>
    <lineage>
        <taxon>Bacteria</taxon>
        <taxon>Bacillati</taxon>
        <taxon>Actinomycetota</taxon>
        <taxon>Actinomycetes</taxon>
        <taxon>Streptosporangiales</taxon>
        <taxon>Streptosporangiaceae</taxon>
        <taxon>Thermocatellispora</taxon>
    </lineage>
</organism>
<dbReference type="PANTHER" id="PTHR47354">
    <property type="entry name" value="NADH OXIDOREDUCTASE HCR"/>
    <property type="match status" value="1"/>
</dbReference>
<name>A0A840PL70_9ACTN</name>
<dbReference type="CDD" id="cd06217">
    <property type="entry name" value="FNR_iron_sulfur_binding_3"/>
    <property type="match status" value="1"/>
</dbReference>
<evidence type="ECO:0000256" key="2">
    <source>
        <dbReference type="ARBA" id="ARBA00022714"/>
    </source>
</evidence>
<keyword evidence="2" id="KW-0001">2Fe-2S</keyword>
<evidence type="ECO:0000259" key="4">
    <source>
        <dbReference type="PROSITE" id="PS51384"/>
    </source>
</evidence>
<dbReference type="PRINTS" id="PR00406">
    <property type="entry name" value="CYTB5RDTASE"/>
</dbReference>
<evidence type="ECO:0000256" key="1">
    <source>
        <dbReference type="ARBA" id="ARBA00001974"/>
    </source>
</evidence>
<dbReference type="Pfam" id="PF00175">
    <property type="entry name" value="NAD_binding_1"/>
    <property type="match status" value="1"/>
</dbReference>
<sequence length="251" mass="26527">MARATVLGRLTWRVATVAALRQETPNARTIVLDVPGWPGHVAGQHVDVRLTAPDGYSAQRSYSIASAADGARVELTVELVPDGEVSPYLVEVLEVGDRIDIRGPVGGWFVWDPARADATPVQLVAGGSGIVPLMAMIRTRAAAGSTAPFRLLYSVREHSAMLYAAELETHAEAVTPTYVYTRKAPGGHPRPAGRIDAGLVRAAAWPPDRRPLCFVCGPTGFVEAAADLLVAAGHDPALIRTERFGPTGGPA</sequence>
<comment type="caution">
    <text evidence="5">The sequence shown here is derived from an EMBL/GenBank/DDBJ whole genome shotgun (WGS) entry which is preliminary data.</text>
</comment>
<dbReference type="InterPro" id="IPR039261">
    <property type="entry name" value="FNR_nucleotide-bd"/>
</dbReference>
<dbReference type="GO" id="GO:0051537">
    <property type="term" value="F:2 iron, 2 sulfur cluster binding"/>
    <property type="evidence" value="ECO:0007669"/>
    <property type="project" value="UniProtKB-KW"/>
</dbReference>
<evidence type="ECO:0000313" key="6">
    <source>
        <dbReference type="Proteomes" id="UP000578449"/>
    </source>
</evidence>
<evidence type="ECO:0000256" key="3">
    <source>
        <dbReference type="ARBA" id="ARBA00023014"/>
    </source>
</evidence>
<reference evidence="5 6" key="1">
    <citation type="submission" date="2020-08" db="EMBL/GenBank/DDBJ databases">
        <title>Genomic Encyclopedia of Type Strains, Phase IV (KMG-IV): sequencing the most valuable type-strain genomes for metagenomic binning, comparative biology and taxonomic classification.</title>
        <authorList>
            <person name="Goeker M."/>
        </authorList>
    </citation>
    <scope>NUCLEOTIDE SEQUENCE [LARGE SCALE GENOMIC DNA]</scope>
    <source>
        <strain evidence="5 6">DSM 45615</strain>
    </source>
</reference>
<comment type="cofactor">
    <cofactor evidence="1">
        <name>FAD</name>
        <dbReference type="ChEBI" id="CHEBI:57692"/>
    </cofactor>
</comment>
<dbReference type="PANTHER" id="PTHR47354:SF5">
    <property type="entry name" value="PROTEIN RFBI"/>
    <property type="match status" value="1"/>
</dbReference>
<evidence type="ECO:0000313" key="5">
    <source>
        <dbReference type="EMBL" id="MBB5138541.1"/>
    </source>
</evidence>
<dbReference type="Pfam" id="PF00970">
    <property type="entry name" value="FAD_binding_6"/>
    <property type="match status" value="1"/>
</dbReference>
<keyword evidence="6" id="KW-1185">Reference proteome</keyword>
<dbReference type="InterPro" id="IPR001433">
    <property type="entry name" value="OxRdtase_FAD/NAD-bd"/>
</dbReference>
<dbReference type="InterPro" id="IPR050415">
    <property type="entry name" value="MRET"/>
</dbReference>
<proteinExistence type="predicted"/>
<dbReference type="InterPro" id="IPR017938">
    <property type="entry name" value="Riboflavin_synthase-like_b-brl"/>
</dbReference>
<dbReference type="InterPro" id="IPR008333">
    <property type="entry name" value="Cbr1-like_FAD-bd_dom"/>
</dbReference>
<dbReference type="Gene3D" id="3.40.50.80">
    <property type="entry name" value="Nucleotide-binding domain of ferredoxin-NADP reductase (FNR) module"/>
    <property type="match status" value="1"/>
</dbReference>
<protein>
    <submittedName>
        <fullName evidence="5">Ferredoxin-NADP reductase</fullName>
    </submittedName>
</protein>
<feature type="domain" description="FAD-binding FR-type" evidence="4">
    <location>
        <begin position="10"/>
        <end position="111"/>
    </location>
</feature>
<keyword evidence="2" id="KW-0408">Iron</keyword>
<dbReference type="SUPFAM" id="SSF63380">
    <property type="entry name" value="Riboflavin synthase domain-like"/>
    <property type="match status" value="1"/>
</dbReference>
<dbReference type="PROSITE" id="PS51384">
    <property type="entry name" value="FAD_FR"/>
    <property type="match status" value="1"/>
</dbReference>
<dbReference type="RefSeq" id="WP_185055414.1">
    <property type="nucleotide sequence ID" value="NZ_BAABIX010000025.1"/>
</dbReference>
<gene>
    <name evidence="5" type="ORF">HNP84_008295</name>
</gene>
<accession>A0A840PL70</accession>
<dbReference type="SUPFAM" id="SSF52343">
    <property type="entry name" value="Ferredoxin reductase-like, C-terminal NADP-linked domain"/>
    <property type="match status" value="1"/>
</dbReference>
<dbReference type="EMBL" id="JACHGN010000024">
    <property type="protein sequence ID" value="MBB5138541.1"/>
    <property type="molecule type" value="Genomic_DNA"/>
</dbReference>
<dbReference type="Proteomes" id="UP000578449">
    <property type="component" value="Unassembled WGS sequence"/>
</dbReference>
<dbReference type="InterPro" id="IPR017927">
    <property type="entry name" value="FAD-bd_FR_type"/>
</dbReference>
<dbReference type="GO" id="GO:0016491">
    <property type="term" value="F:oxidoreductase activity"/>
    <property type="evidence" value="ECO:0007669"/>
    <property type="project" value="InterPro"/>
</dbReference>
<keyword evidence="2" id="KW-0479">Metal-binding</keyword>